<proteinExistence type="predicted"/>
<reference evidence="2" key="1">
    <citation type="submission" date="2018-07" db="EMBL/GenBank/DDBJ databases">
        <title>Comparative genomics of catfishes provides insights into carnivory and benthic adaptation.</title>
        <authorList>
            <person name="Zhang Y."/>
            <person name="Wang D."/>
            <person name="Peng Z."/>
            <person name="Zheng S."/>
            <person name="Shao F."/>
            <person name="Tao W."/>
        </authorList>
    </citation>
    <scope>NUCLEOTIDE SEQUENCE</scope>
    <source>
        <strain evidence="2">Chongqing</strain>
    </source>
</reference>
<dbReference type="PANTHER" id="PTHR24046:SF3">
    <property type="entry name" value="SIGNAL PEPTIDE, CUB AND EGF-LIKE DOMAIN-CONTAINING PROTEIN 2"/>
    <property type="match status" value="1"/>
</dbReference>
<dbReference type="Pfam" id="PF07699">
    <property type="entry name" value="Ephrin_rec_like"/>
    <property type="match status" value="1"/>
</dbReference>
<evidence type="ECO:0000313" key="2">
    <source>
        <dbReference type="EMBL" id="KAI5609693.1"/>
    </source>
</evidence>
<evidence type="ECO:0000313" key="3">
    <source>
        <dbReference type="Proteomes" id="UP001205998"/>
    </source>
</evidence>
<organism evidence="2 3">
    <name type="scientific">Silurus asotus</name>
    <name type="common">Amur catfish</name>
    <name type="synonym">Parasilurus asotus</name>
    <dbReference type="NCBI Taxonomy" id="30991"/>
    <lineage>
        <taxon>Eukaryota</taxon>
        <taxon>Metazoa</taxon>
        <taxon>Chordata</taxon>
        <taxon>Craniata</taxon>
        <taxon>Vertebrata</taxon>
        <taxon>Euteleostomi</taxon>
        <taxon>Actinopterygii</taxon>
        <taxon>Neopterygii</taxon>
        <taxon>Teleostei</taxon>
        <taxon>Ostariophysi</taxon>
        <taxon>Siluriformes</taxon>
        <taxon>Siluridae</taxon>
        <taxon>Silurus</taxon>
    </lineage>
</organism>
<sequence length="56" mass="5929">NCGVGSYHDSEQRKCVSCPAGTYQDEEGQLMCEMCPGPRGRATTRTSGARSVAECG</sequence>
<dbReference type="GO" id="GO:0005615">
    <property type="term" value="C:extracellular space"/>
    <property type="evidence" value="ECO:0007669"/>
    <property type="project" value="TreeGrafter"/>
</dbReference>
<dbReference type="SMART" id="SM01411">
    <property type="entry name" value="Ephrin_rec_like"/>
    <property type="match status" value="1"/>
</dbReference>
<feature type="domain" description="Tyrosine-protein kinase ephrin type A/B receptor-like" evidence="1">
    <location>
        <begin position="5"/>
        <end position="55"/>
    </location>
</feature>
<dbReference type="InterPro" id="IPR011641">
    <property type="entry name" value="Tyr-kin_ephrin_A/B_rcpt-like"/>
</dbReference>
<gene>
    <name evidence="2" type="ORF">C0J50_12091</name>
</gene>
<dbReference type="PANTHER" id="PTHR24046">
    <property type="entry name" value="SIGNAL PEPTIDE, CUB AND EGF-LIKE DOMAIN-CONTAINING"/>
    <property type="match status" value="1"/>
</dbReference>
<dbReference type="FunFam" id="2.10.50.10:FF:000032">
    <property type="entry name" value="Uncharacterized protein, isoform A"/>
    <property type="match status" value="1"/>
</dbReference>
<feature type="non-terminal residue" evidence="2">
    <location>
        <position position="1"/>
    </location>
</feature>
<dbReference type="GO" id="GO:0007165">
    <property type="term" value="P:signal transduction"/>
    <property type="evidence" value="ECO:0007669"/>
    <property type="project" value="TreeGrafter"/>
</dbReference>
<dbReference type="GO" id="GO:0009986">
    <property type="term" value="C:cell surface"/>
    <property type="evidence" value="ECO:0007669"/>
    <property type="project" value="TreeGrafter"/>
</dbReference>
<comment type="caution">
    <text evidence="2">The sequence shown here is derived from an EMBL/GenBank/DDBJ whole genome shotgun (WGS) entry which is preliminary data.</text>
</comment>
<dbReference type="InterPro" id="IPR052071">
    <property type="entry name" value="SCUB_EGF-like_domain"/>
</dbReference>
<dbReference type="Gene3D" id="2.10.50.10">
    <property type="entry name" value="Tumor Necrosis Factor Receptor, subunit A, domain 2"/>
    <property type="match status" value="1"/>
</dbReference>
<accession>A0AAD5A4K3</accession>
<dbReference type="Proteomes" id="UP001205998">
    <property type="component" value="Unassembled WGS sequence"/>
</dbReference>
<name>A0AAD5A4K3_SILAS</name>
<evidence type="ECO:0000259" key="1">
    <source>
        <dbReference type="Pfam" id="PF07699"/>
    </source>
</evidence>
<dbReference type="AlphaFoldDB" id="A0AAD5A4K3"/>
<feature type="non-terminal residue" evidence="2">
    <location>
        <position position="56"/>
    </location>
</feature>
<dbReference type="EMBL" id="MU575417">
    <property type="protein sequence ID" value="KAI5609693.1"/>
    <property type="molecule type" value="Genomic_DNA"/>
</dbReference>
<protein>
    <submittedName>
        <fullName evidence="2">Signal peptide, CUB and EGF-like domain-containing protein 2 isoform X3</fullName>
    </submittedName>
</protein>
<keyword evidence="3" id="KW-1185">Reference proteome</keyword>